<dbReference type="PANTHER" id="PTHR36057">
    <property type="match status" value="1"/>
</dbReference>
<feature type="signal peptide" evidence="1">
    <location>
        <begin position="1"/>
        <end position="22"/>
    </location>
</feature>
<feature type="chain" id="PRO_5037658652" evidence="1">
    <location>
        <begin position="23"/>
        <end position="242"/>
    </location>
</feature>
<dbReference type="InterPro" id="IPR010634">
    <property type="entry name" value="DUF1223"/>
</dbReference>
<sequence length="242" mass="25348">MLNRAFLSAALAATLIAAPAVSAEIRSSPKAVIELFTSQGCSSCPQADAALSALGKRSDLIALAYHVDYWDYIGWPDTFGAKANSDRQRAYAESWGSSRIYTPQLIVNGISGVVGSREKEVSGALDKARLGLPVTLAVRGNMLDVTIGPEAGGGNAMVWLVTFRDHAEVAIERGENAGKLMDYTQIVTSRQMLGMWDAAAGTHLKLPLSELMVDGSNGAAILVQTDKGGLPGAILGAASVTL</sequence>
<dbReference type="EMBL" id="JACRAF010000028">
    <property type="protein sequence ID" value="MBI4922126.1"/>
    <property type="molecule type" value="Genomic_DNA"/>
</dbReference>
<keyword evidence="1" id="KW-0732">Signal</keyword>
<evidence type="ECO:0000256" key="1">
    <source>
        <dbReference type="SAM" id="SignalP"/>
    </source>
</evidence>
<name>A0A933L223_9HYPH</name>
<gene>
    <name evidence="2" type="ORF">HY834_10275</name>
</gene>
<evidence type="ECO:0000313" key="3">
    <source>
        <dbReference type="Proteomes" id="UP000782610"/>
    </source>
</evidence>
<dbReference type="PANTHER" id="PTHR36057:SF1">
    <property type="entry name" value="LIPOPROTEIN LIPID ATTACHMENT SITE-LIKE PROTEIN, PUTATIVE (DUF1223)-RELATED"/>
    <property type="match status" value="1"/>
</dbReference>
<proteinExistence type="predicted"/>
<dbReference type="InterPro" id="IPR036249">
    <property type="entry name" value="Thioredoxin-like_sf"/>
</dbReference>
<reference evidence="2" key="1">
    <citation type="submission" date="2020-07" db="EMBL/GenBank/DDBJ databases">
        <title>Huge and variable diversity of episymbiotic CPR bacteria and DPANN archaea in groundwater ecosystems.</title>
        <authorList>
            <person name="He C.Y."/>
            <person name="Keren R."/>
            <person name="Whittaker M."/>
            <person name="Farag I.F."/>
            <person name="Doudna J."/>
            <person name="Cate J.H.D."/>
            <person name="Banfield J.F."/>
        </authorList>
    </citation>
    <scope>NUCLEOTIDE SEQUENCE</scope>
    <source>
        <strain evidence="2">NC_groundwater_1586_Pr3_B-0.1um_66_15</strain>
    </source>
</reference>
<dbReference type="Pfam" id="PF06764">
    <property type="entry name" value="DUF1223"/>
    <property type="match status" value="1"/>
</dbReference>
<accession>A0A933L223</accession>
<dbReference type="AlphaFoldDB" id="A0A933L223"/>
<comment type="caution">
    <text evidence="2">The sequence shown here is derived from an EMBL/GenBank/DDBJ whole genome shotgun (WGS) entry which is preliminary data.</text>
</comment>
<evidence type="ECO:0000313" key="2">
    <source>
        <dbReference type="EMBL" id="MBI4922126.1"/>
    </source>
</evidence>
<dbReference type="Proteomes" id="UP000782610">
    <property type="component" value="Unassembled WGS sequence"/>
</dbReference>
<protein>
    <submittedName>
        <fullName evidence="2">DUF1223 domain-containing protein</fullName>
    </submittedName>
</protein>
<organism evidence="2 3">
    <name type="scientific">Devosia nanyangense</name>
    <dbReference type="NCBI Taxonomy" id="1228055"/>
    <lineage>
        <taxon>Bacteria</taxon>
        <taxon>Pseudomonadati</taxon>
        <taxon>Pseudomonadota</taxon>
        <taxon>Alphaproteobacteria</taxon>
        <taxon>Hyphomicrobiales</taxon>
        <taxon>Devosiaceae</taxon>
        <taxon>Devosia</taxon>
    </lineage>
</organism>
<dbReference type="SUPFAM" id="SSF52833">
    <property type="entry name" value="Thioredoxin-like"/>
    <property type="match status" value="1"/>
</dbReference>